<feature type="transmembrane region" description="Helical" evidence="1">
    <location>
        <begin position="354"/>
        <end position="377"/>
    </location>
</feature>
<dbReference type="PANTHER" id="PTHR37422:SF13">
    <property type="entry name" value="LIPOPOLYSACCHARIDE BIOSYNTHESIS PROTEIN PA4999-RELATED"/>
    <property type="match status" value="1"/>
</dbReference>
<keyword evidence="1" id="KW-0472">Membrane</keyword>
<feature type="transmembrane region" description="Helical" evidence="1">
    <location>
        <begin position="220"/>
        <end position="237"/>
    </location>
</feature>
<dbReference type="AlphaFoldDB" id="A0A1F5EDL4"/>
<evidence type="ECO:0008006" key="4">
    <source>
        <dbReference type="Google" id="ProtNLM"/>
    </source>
</evidence>
<evidence type="ECO:0000313" key="3">
    <source>
        <dbReference type="Proteomes" id="UP000178583"/>
    </source>
</evidence>
<dbReference type="STRING" id="1797472.A2215_03605"/>
<dbReference type="PANTHER" id="PTHR37422">
    <property type="entry name" value="TEICHURONIC ACID BIOSYNTHESIS PROTEIN TUAE"/>
    <property type="match status" value="1"/>
</dbReference>
<proteinExistence type="predicted"/>
<gene>
    <name evidence="2" type="ORF">A2215_03605</name>
</gene>
<dbReference type="Proteomes" id="UP000178583">
    <property type="component" value="Unassembled WGS sequence"/>
</dbReference>
<accession>A0A1F5EDL4</accession>
<sequence>MKKVKDNLISIFLIALILFLPFQALTGAFLDKYLSSGAAFWIAHWYEPVIIILFAISIIQIILKQRKLGTADWIAFALIALGIASILFLSPTISRGMEGFRFTLFALLAFVSIRHYHISNILITYYLIIAGLVAIWAVVERALPFEYWTNILGDTFGWGNFSIVKYYQSSSVLAGPNQLASYLIPALFIVIDKISKSVIPVKTGIQKLMGSLDSLPNGRSLGMAALAAPIIACAIAVTFSRSAWVAVAATLIISFVIMIIRGKEHKNIVKYVLGGLSAIIIVGSAYLLFATQISKSDVITHGQSQSQHIYAIKDSIAEIIDRKSQPVKLIFGSGLGTAGPAVIKYGDGFVSESWYLQLALELGILGLGLWIALIVTLIVRMWREHQEGLMLGLIGVSIAAIFLHTWADNPALATTLFLLIGVGGTEVQARQGDNNF</sequence>
<comment type="caution">
    <text evidence="2">The sequence shown here is derived from an EMBL/GenBank/DDBJ whole genome shotgun (WGS) entry which is preliminary data.</text>
</comment>
<feature type="transmembrane region" description="Helical" evidence="1">
    <location>
        <begin position="123"/>
        <end position="139"/>
    </location>
</feature>
<feature type="transmembrane region" description="Helical" evidence="1">
    <location>
        <begin position="243"/>
        <end position="261"/>
    </location>
</feature>
<reference evidence="2 3" key="1">
    <citation type="journal article" date="2016" name="Nat. Commun.">
        <title>Thousands of microbial genomes shed light on interconnected biogeochemical processes in an aquifer system.</title>
        <authorList>
            <person name="Anantharaman K."/>
            <person name="Brown C.T."/>
            <person name="Hug L.A."/>
            <person name="Sharon I."/>
            <person name="Castelle C.J."/>
            <person name="Probst A.J."/>
            <person name="Thomas B.C."/>
            <person name="Singh A."/>
            <person name="Wilkins M.J."/>
            <person name="Karaoz U."/>
            <person name="Brodie E.L."/>
            <person name="Williams K.H."/>
            <person name="Hubbard S.S."/>
            <person name="Banfield J.F."/>
        </authorList>
    </citation>
    <scope>NUCLEOTIDE SEQUENCE [LARGE SCALE GENOMIC DNA]</scope>
</reference>
<feature type="transmembrane region" description="Helical" evidence="1">
    <location>
        <begin position="268"/>
        <end position="289"/>
    </location>
</feature>
<keyword evidence="1" id="KW-1133">Transmembrane helix</keyword>
<protein>
    <recommendedName>
        <fullName evidence="4">O-antigen polymerase</fullName>
    </recommendedName>
</protein>
<feature type="transmembrane region" description="Helical" evidence="1">
    <location>
        <begin position="38"/>
        <end position="61"/>
    </location>
</feature>
<dbReference type="InterPro" id="IPR051533">
    <property type="entry name" value="WaaL-like"/>
</dbReference>
<evidence type="ECO:0000313" key="2">
    <source>
        <dbReference type="EMBL" id="OGD65390.1"/>
    </source>
</evidence>
<feature type="transmembrane region" description="Helical" evidence="1">
    <location>
        <begin position="73"/>
        <end position="93"/>
    </location>
</feature>
<feature type="transmembrane region" description="Helical" evidence="1">
    <location>
        <begin position="389"/>
        <end position="407"/>
    </location>
</feature>
<evidence type="ECO:0000256" key="1">
    <source>
        <dbReference type="SAM" id="Phobius"/>
    </source>
</evidence>
<keyword evidence="1" id="KW-0812">Transmembrane</keyword>
<dbReference type="EMBL" id="MEZY01000012">
    <property type="protein sequence ID" value="OGD65390.1"/>
    <property type="molecule type" value="Genomic_DNA"/>
</dbReference>
<name>A0A1F5EDL4_9BACT</name>
<organism evidence="2 3">
    <name type="scientific">Candidatus Berkelbacteria bacterium RIFOXYA2_FULL_43_10</name>
    <dbReference type="NCBI Taxonomy" id="1797472"/>
    <lineage>
        <taxon>Bacteria</taxon>
        <taxon>Candidatus Berkelbacteria</taxon>
    </lineage>
</organism>